<evidence type="ECO:0000313" key="2">
    <source>
        <dbReference type="Proteomes" id="UP000810130"/>
    </source>
</evidence>
<gene>
    <name evidence="1" type="ORF">J8657_20440</name>
</gene>
<name>A0ABS5BHN8_9GAMM</name>
<dbReference type="Gene3D" id="2.60.270.50">
    <property type="match status" value="1"/>
</dbReference>
<dbReference type="Proteomes" id="UP000810130">
    <property type="component" value="Unassembled WGS sequence"/>
</dbReference>
<comment type="caution">
    <text evidence="1">The sequence shown here is derived from an EMBL/GenBank/DDBJ whole genome shotgun (WGS) entry which is preliminary data.</text>
</comment>
<accession>A0ABS5BHN8</accession>
<protein>
    <recommendedName>
        <fullName evidence="3">Phage tail protein</fullName>
    </recommendedName>
</protein>
<evidence type="ECO:0008006" key="3">
    <source>
        <dbReference type="Google" id="ProtNLM"/>
    </source>
</evidence>
<proteinExistence type="predicted"/>
<organism evidence="1 2">
    <name type="scientific">Dickeya oryzae</name>
    <dbReference type="NCBI Taxonomy" id="1240404"/>
    <lineage>
        <taxon>Bacteria</taxon>
        <taxon>Pseudomonadati</taxon>
        <taxon>Pseudomonadota</taxon>
        <taxon>Gammaproteobacteria</taxon>
        <taxon>Enterobacterales</taxon>
        <taxon>Pectobacteriaceae</taxon>
        <taxon>Dickeya</taxon>
    </lineage>
</organism>
<evidence type="ECO:0000313" key="1">
    <source>
        <dbReference type="EMBL" id="MBP2859964.1"/>
    </source>
</evidence>
<dbReference type="EMBL" id="JAGJWX010000052">
    <property type="protein sequence ID" value="MBP2859964.1"/>
    <property type="molecule type" value="Genomic_DNA"/>
</dbReference>
<keyword evidence="2" id="KW-1185">Reference proteome</keyword>
<reference evidence="1 2" key="1">
    <citation type="submission" date="2021-04" db="EMBL/GenBank/DDBJ databases">
        <title>Genomic and host-range diversity within the Dickeya zeae complex, identification of D. zeae and D. oryzae members, proposal of two novel subspecies D. zeae subsp. zeae subsp. nov. and D. zeae subsp. dombae subsp. nov.</title>
        <authorList>
            <person name="Van Gijsegem F."/>
            <person name="Hugouvieux-Cotte-Pattat N."/>
        </authorList>
    </citation>
    <scope>NUCLEOTIDE SEQUENCE [LARGE SCALE GENOMIC DNA]</scope>
    <source>
        <strain evidence="1 2">FVG03</strain>
    </source>
</reference>
<sequence>MRQKMSNFARDLKLVILNASGADISVTFGVLTGAGAWETTPVPGTVIPSGTQQSYLSGVDNTLKAFGGNLPMAPANGGNITPLWNWPASGPLTGSVTSTALDSLTVTSSITGDATNHATMQVTIMNAALGLKVHEMAESA</sequence>